<accession>A0A7J5YML1</accession>
<evidence type="ECO:0000313" key="2">
    <source>
        <dbReference type="Proteomes" id="UP000518266"/>
    </source>
</evidence>
<dbReference type="AlphaFoldDB" id="A0A7J5YML1"/>
<proteinExistence type="predicted"/>
<evidence type="ECO:0000313" key="1">
    <source>
        <dbReference type="EMBL" id="KAF3850600.1"/>
    </source>
</evidence>
<dbReference type="Proteomes" id="UP000518266">
    <property type="component" value="Unassembled WGS sequence"/>
</dbReference>
<organism evidence="1 2">
    <name type="scientific">Dissostichus mawsoni</name>
    <name type="common">Antarctic cod</name>
    <dbReference type="NCBI Taxonomy" id="36200"/>
    <lineage>
        <taxon>Eukaryota</taxon>
        <taxon>Metazoa</taxon>
        <taxon>Chordata</taxon>
        <taxon>Craniata</taxon>
        <taxon>Vertebrata</taxon>
        <taxon>Euteleostomi</taxon>
        <taxon>Actinopterygii</taxon>
        <taxon>Neopterygii</taxon>
        <taxon>Teleostei</taxon>
        <taxon>Neoteleostei</taxon>
        <taxon>Acanthomorphata</taxon>
        <taxon>Eupercaria</taxon>
        <taxon>Perciformes</taxon>
        <taxon>Notothenioidei</taxon>
        <taxon>Nototheniidae</taxon>
        <taxon>Dissostichus</taxon>
    </lineage>
</organism>
<name>A0A7J5YML1_DISMA</name>
<dbReference type="EMBL" id="JAAKFY010000010">
    <property type="protein sequence ID" value="KAF3850600.1"/>
    <property type="molecule type" value="Genomic_DNA"/>
</dbReference>
<protein>
    <submittedName>
        <fullName evidence="1">Uncharacterized protein</fullName>
    </submittedName>
</protein>
<sequence length="174" mass="19383">MSSVRLPVCQQPPRRLWKPPVKHKHVPEEASIVQDVAVVIGNRCHEVIQQKQFAGGRYRSSSEEEELVGELDARLRVQELTRQEGQFVGVLAGSGNSDGARPVPLHVDRSRQPHPDGTGHLIEDGDELLRLLCTAARLIERSLQISLDQETSEPQVKELDCRQMVSMGRTLALA</sequence>
<keyword evidence="2" id="KW-1185">Reference proteome</keyword>
<gene>
    <name evidence="1" type="ORF">F7725_012372</name>
</gene>
<reference evidence="1 2" key="1">
    <citation type="submission" date="2020-03" db="EMBL/GenBank/DDBJ databases">
        <title>Dissostichus mawsoni Genome sequencing and assembly.</title>
        <authorList>
            <person name="Park H."/>
        </authorList>
    </citation>
    <scope>NUCLEOTIDE SEQUENCE [LARGE SCALE GENOMIC DNA]</scope>
    <source>
        <strain evidence="1">DM0001</strain>
        <tissue evidence="1">Muscle</tissue>
    </source>
</reference>
<comment type="caution">
    <text evidence="1">The sequence shown here is derived from an EMBL/GenBank/DDBJ whole genome shotgun (WGS) entry which is preliminary data.</text>
</comment>